<sequence>MKYRGRRWNNILILLVIAFIVILNLPTAIKTYLITPENEGYPVLFHPEYTVTAINTEDWSLNREDSHWVSTVSFPVSLTELVQRWQKLAGTSVDAKTYQSLSPNLKRPETIEIWYEEQEEPQRVTLYRLPKFWLLKNWQGQWIAVSVASDYLFPQYVEKTTEK</sequence>
<organism evidence="1 2">
    <name type="scientific">Vibrio quintilis</name>
    <dbReference type="NCBI Taxonomy" id="1117707"/>
    <lineage>
        <taxon>Bacteria</taxon>
        <taxon>Pseudomonadati</taxon>
        <taxon>Pseudomonadota</taxon>
        <taxon>Gammaproteobacteria</taxon>
        <taxon>Vibrionales</taxon>
        <taxon>Vibrionaceae</taxon>
        <taxon>Vibrio</taxon>
    </lineage>
</organism>
<dbReference type="Proteomes" id="UP000184600">
    <property type="component" value="Unassembled WGS sequence"/>
</dbReference>
<dbReference type="STRING" id="1117707.VQ7734_03390"/>
<accession>A0A1M7YY98</accession>
<dbReference type="OrthoDB" id="5829309at2"/>
<dbReference type="EMBL" id="FRFG01000043">
    <property type="protein sequence ID" value="SHO57620.1"/>
    <property type="molecule type" value="Genomic_DNA"/>
</dbReference>
<gene>
    <name evidence="1" type="ORF">VQ7734_03390</name>
</gene>
<protein>
    <submittedName>
        <fullName evidence="1">Uncharacterized protein</fullName>
    </submittedName>
</protein>
<keyword evidence="2" id="KW-1185">Reference proteome</keyword>
<dbReference type="AlphaFoldDB" id="A0A1M7YY98"/>
<name>A0A1M7YY98_9VIBR</name>
<evidence type="ECO:0000313" key="2">
    <source>
        <dbReference type="Proteomes" id="UP000184600"/>
    </source>
</evidence>
<proteinExistence type="predicted"/>
<reference evidence="2" key="1">
    <citation type="submission" date="2016-12" db="EMBL/GenBank/DDBJ databases">
        <authorList>
            <person name="Rodrigo-Torres L."/>
            <person name="Arahal R.D."/>
            <person name="Lucena T."/>
        </authorList>
    </citation>
    <scope>NUCLEOTIDE SEQUENCE [LARGE SCALE GENOMIC DNA]</scope>
</reference>
<evidence type="ECO:0000313" key="1">
    <source>
        <dbReference type="EMBL" id="SHO57620.1"/>
    </source>
</evidence>